<dbReference type="VEuPathDB" id="FungiDB:H257_02614"/>
<dbReference type="InterPro" id="IPR044926">
    <property type="entry name" value="RGS_subdomain_2"/>
</dbReference>
<reference evidence="2 3" key="1">
    <citation type="submission" date="2018-08" db="EMBL/GenBank/DDBJ databases">
        <title>Aphanomyces genome sequencing and annotation.</title>
        <authorList>
            <person name="Minardi D."/>
            <person name="Oidtmann B."/>
            <person name="Van Der Giezen M."/>
            <person name="Studholme D.J."/>
        </authorList>
    </citation>
    <scope>NUCLEOTIDE SEQUENCE [LARGE SCALE GENOMIC DNA]</scope>
    <source>
        <strain evidence="2 3">FDL457</strain>
    </source>
</reference>
<dbReference type="SUPFAM" id="SSF48097">
    <property type="entry name" value="Regulator of G-protein signaling, RGS"/>
    <property type="match status" value="1"/>
</dbReference>
<keyword evidence="1" id="KW-1133">Transmembrane helix</keyword>
<comment type="caution">
    <text evidence="2">The sequence shown here is derived from an EMBL/GenBank/DDBJ whole genome shotgun (WGS) entry which is preliminary data.</text>
</comment>
<feature type="transmembrane region" description="Helical" evidence="1">
    <location>
        <begin position="22"/>
        <end position="43"/>
    </location>
</feature>
<evidence type="ECO:0000313" key="2">
    <source>
        <dbReference type="EMBL" id="RHY81220.1"/>
    </source>
</evidence>
<proteinExistence type="predicted"/>
<dbReference type="AlphaFoldDB" id="A0A418CJT4"/>
<dbReference type="EMBL" id="QUTF01026875">
    <property type="protein sequence ID" value="RHY81220.1"/>
    <property type="molecule type" value="Genomic_DNA"/>
</dbReference>
<feature type="transmembrane region" description="Helical" evidence="1">
    <location>
        <begin position="310"/>
        <end position="332"/>
    </location>
</feature>
<dbReference type="Gene3D" id="1.10.167.10">
    <property type="entry name" value="Regulator of G-protein Signalling 4, domain 2"/>
    <property type="match status" value="1"/>
</dbReference>
<dbReference type="InterPro" id="IPR036305">
    <property type="entry name" value="RGS_sf"/>
</dbReference>
<name>A0A418CJT4_APHAT</name>
<accession>A0A418CJT4</accession>
<gene>
    <name evidence="2" type="ORF">DYB26_001875</name>
</gene>
<keyword evidence="1" id="KW-0812">Transmembrane</keyword>
<evidence type="ECO:0008006" key="4">
    <source>
        <dbReference type="Google" id="ProtNLM"/>
    </source>
</evidence>
<evidence type="ECO:0000313" key="3">
    <source>
        <dbReference type="Proteomes" id="UP000286510"/>
    </source>
</evidence>
<dbReference type="VEuPathDB" id="FungiDB:H257_02613"/>
<dbReference type="VEuPathDB" id="FungiDB:H257_02612"/>
<organism evidence="2 3">
    <name type="scientific">Aphanomyces astaci</name>
    <name type="common">Crayfish plague agent</name>
    <dbReference type="NCBI Taxonomy" id="112090"/>
    <lineage>
        <taxon>Eukaryota</taxon>
        <taxon>Sar</taxon>
        <taxon>Stramenopiles</taxon>
        <taxon>Oomycota</taxon>
        <taxon>Saprolegniomycetes</taxon>
        <taxon>Saprolegniales</taxon>
        <taxon>Verrucalvaceae</taxon>
        <taxon>Aphanomyces</taxon>
    </lineage>
</organism>
<keyword evidence="1" id="KW-0472">Membrane</keyword>
<sequence length="441" mass="50146">MPQLPLNAPTGTIKMVADLGHVYHEMAFVALSAFLNGLGPLFVDDIPCTFRLLSLVFLAYVPILIFWFQSDVVYTYRVDLIINLAIDHTIVWVHIVRPIVVEFVQSPSSTTNLNPAMHQGIARVLSTMSMCCDDKSVSVHSDEGQRGTRYFDILLDSIVDRILVETLPRLQQDPVGAGWYNFLVKYHTQDSLDQVLDDTIGRDQVPMQVTLLGYVLAELHVVLTFQVTEMMVAHASKRVVNCKIMRWIQAYHRSRFLSFGRLMSPFWPAWPPKSLLPTTATNACLLLVHFPVLNFSFNSDVVIEYCLDSFINVAIVHAFISIHILQSLLMVLQSMRRDFELKTLRGTAGVLNAYLQTTDGFDAFSMFAKSEFMVEFVFGWRAIMDYRTEAPGHPSAMDIYNQFIAPNSPYPLDNVMKGTILKRYAIAFESNNKYRVRPNHC</sequence>
<protein>
    <recommendedName>
        <fullName evidence="4">RGS domain-containing protein</fullName>
    </recommendedName>
</protein>
<dbReference type="Proteomes" id="UP000286510">
    <property type="component" value="Unassembled WGS sequence"/>
</dbReference>
<feature type="transmembrane region" description="Helical" evidence="1">
    <location>
        <begin position="50"/>
        <end position="68"/>
    </location>
</feature>
<evidence type="ECO:0000256" key="1">
    <source>
        <dbReference type="SAM" id="Phobius"/>
    </source>
</evidence>